<dbReference type="PANTHER" id="PTHR11108">
    <property type="entry name" value="FERROCHELATASE"/>
    <property type="match status" value="1"/>
</dbReference>
<dbReference type="PANTHER" id="PTHR11108:SF1">
    <property type="entry name" value="FERROCHELATASE, MITOCHONDRIAL"/>
    <property type="match status" value="1"/>
</dbReference>
<gene>
    <name evidence="11" type="ORF">PENTCL1PPCAC_8525</name>
</gene>
<comment type="similarity">
    <text evidence="2 10">Belongs to the ferrochelatase family.</text>
</comment>
<keyword evidence="10" id="KW-0999">Mitochondrion inner membrane</keyword>
<dbReference type="GO" id="GO:0046872">
    <property type="term" value="F:metal ion binding"/>
    <property type="evidence" value="ECO:0007669"/>
    <property type="project" value="UniProtKB-KW"/>
</dbReference>
<evidence type="ECO:0000256" key="7">
    <source>
        <dbReference type="ARBA" id="ARBA00023239"/>
    </source>
</evidence>
<dbReference type="FunFam" id="3.40.50.1400:FF:000002">
    <property type="entry name" value="Ferrochelatase"/>
    <property type="match status" value="1"/>
</dbReference>
<sequence length="360" mass="40889">GHPMGVKADRAKLLLKQSGGQKIELPPRPKVGILLTNTGTPSGHSYWPMRRYLEQFLLDKRIIEIPRIIWYLVLYLFILPFRPFKKGKCYEAIWNKEKDESSLRTISRNQANYLQKALEDQGNSSVAVNWAFRYGEPSIADGISQLKKEGCDRLVLFPLYPQYSATTTASMCDAAFEALMKQRHQMAVRTVPAYYRNPVFIDAIASNIEERLRKSGDVEVIVVTFHGIPLQYQEKGDPYGYQCHETTQLLRERLAKGGVTRADLLTSFQSRLGHLEWTKPYTEDLTVELAKSGIKRMAMIAPGFSSDCLETLEELDMDVRAQFMEFGGEEFVYIPCLNDSAEGIRVLADVVSNQLVGFEV</sequence>
<comment type="pathway">
    <text evidence="1 10">Porphyrin-containing compound metabolism; protoheme biosynthesis; protoheme from protoporphyrin-IX: step 1/1.</text>
</comment>
<dbReference type="Gene3D" id="3.40.50.1400">
    <property type="match status" value="2"/>
</dbReference>
<comment type="caution">
    <text evidence="11">The sequence shown here is derived from an EMBL/GenBank/DDBJ whole genome shotgun (WGS) entry which is preliminary data.</text>
</comment>
<dbReference type="CDD" id="cd03411">
    <property type="entry name" value="Ferrochelatase_N"/>
    <property type="match status" value="1"/>
</dbReference>
<keyword evidence="10" id="KW-0472">Membrane</keyword>
<reference evidence="11" key="1">
    <citation type="submission" date="2023-10" db="EMBL/GenBank/DDBJ databases">
        <title>Genome assembly of Pristionchus species.</title>
        <authorList>
            <person name="Yoshida K."/>
            <person name="Sommer R.J."/>
        </authorList>
    </citation>
    <scope>NUCLEOTIDE SEQUENCE</scope>
    <source>
        <strain evidence="11">RS0144</strain>
    </source>
</reference>
<dbReference type="InterPro" id="IPR033644">
    <property type="entry name" value="Ferrochelatase_C"/>
</dbReference>
<keyword evidence="5 10" id="KW-0408">Iron</keyword>
<evidence type="ECO:0000256" key="10">
    <source>
        <dbReference type="RuleBase" id="RU000607"/>
    </source>
</evidence>
<dbReference type="EC" id="4.98.1.1" evidence="10"/>
<evidence type="ECO:0000256" key="3">
    <source>
        <dbReference type="ARBA" id="ARBA00022490"/>
    </source>
</evidence>
<protein>
    <recommendedName>
        <fullName evidence="10">Ferrochelatase</fullName>
        <ecNumber evidence="10">4.98.1.1</ecNumber>
    </recommendedName>
</protein>
<dbReference type="AlphaFoldDB" id="A0AAV5SUI0"/>
<comment type="subcellular location">
    <subcellularLocation>
        <location evidence="10">Mitochondrion inner membrane</location>
    </subcellularLocation>
</comment>
<evidence type="ECO:0000256" key="2">
    <source>
        <dbReference type="ARBA" id="ARBA00007718"/>
    </source>
</evidence>
<keyword evidence="7 10" id="KW-0456">Lyase</keyword>
<keyword evidence="12" id="KW-1185">Reference proteome</keyword>
<dbReference type="CDD" id="cd00419">
    <property type="entry name" value="Ferrochelatase_C"/>
    <property type="match status" value="1"/>
</dbReference>
<evidence type="ECO:0000256" key="5">
    <source>
        <dbReference type="ARBA" id="ARBA00023004"/>
    </source>
</evidence>
<dbReference type="NCBIfam" id="TIGR00109">
    <property type="entry name" value="hemH"/>
    <property type="match status" value="1"/>
</dbReference>
<evidence type="ECO:0000256" key="9">
    <source>
        <dbReference type="ARBA" id="ARBA00049915"/>
    </source>
</evidence>
<organism evidence="11 12">
    <name type="scientific">Pristionchus entomophagus</name>
    <dbReference type="NCBI Taxonomy" id="358040"/>
    <lineage>
        <taxon>Eukaryota</taxon>
        <taxon>Metazoa</taxon>
        <taxon>Ecdysozoa</taxon>
        <taxon>Nematoda</taxon>
        <taxon>Chromadorea</taxon>
        <taxon>Rhabditida</taxon>
        <taxon>Rhabditina</taxon>
        <taxon>Diplogasteromorpha</taxon>
        <taxon>Diplogasteroidea</taxon>
        <taxon>Neodiplogasteridae</taxon>
        <taxon>Pristionchus</taxon>
    </lineage>
</organism>
<name>A0AAV5SUI0_9BILA</name>
<dbReference type="GO" id="GO:0004325">
    <property type="term" value="F:ferrochelatase activity"/>
    <property type="evidence" value="ECO:0007669"/>
    <property type="project" value="UniProtKB-UniRule"/>
</dbReference>
<comment type="catalytic activity">
    <reaction evidence="9">
        <text>heme b + 2 H(+) = protoporphyrin IX + Fe(2+)</text>
        <dbReference type="Rhea" id="RHEA:22584"/>
        <dbReference type="ChEBI" id="CHEBI:15378"/>
        <dbReference type="ChEBI" id="CHEBI:29033"/>
        <dbReference type="ChEBI" id="CHEBI:57306"/>
        <dbReference type="ChEBI" id="CHEBI:60344"/>
        <dbReference type="EC" id="4.98.1.1"/>
    </reaction>
    <physiologicalReaction direction="right-to-left" evidence="9">
        <dbReference type="Rhea" id="RHEA:22586"/>
    </physiologicalReaction>
</comment>
<dbReference type="GO" id="GO:0005743">
    <property type="term" value="C:mitochondrial inner membrane"/>
    <property type="evidence" value="ECO:0007669"/>
    <property type="project" value="UniProtKB-SubCell"/>
</dbReference>
<evidence type="ECO:0000256" key="1">
    <source>
        <dbReference type="ARBA" id="ARBA00004943"/>
    </source>
</evidence>
<keyword evidence="4" id="KW-0479">Metal-binding</keyword>
<dbReference type="GO" id="GO:0006783">
    <property type="term" value="P:heme biosynthetic process"/>
    <property type="evidence" value="ECO:0007669"/>
    <property type="project" value="UniProtKB-UniRule"/>
</dbReference>
<feature type="non-terminal residue" evidence="11">
    <location>
        <position position="1"/>
    </location>
</feature>
<accession>A0AAV5SUI0</accession>
<evidence type="ECO:0000256" key="4">
    <source>
        <dbReference type="ARBA" id="ARBA00022723"/>
    </source>
</evidence>
<evidence type="ECO:0000256" key="8">
    <source>
        <dbReference type="ARBA" id="ARBA00023244"/>
    </source>
</evidence>
<keyword evidence="6 10" id="KW-0350">Heme biosynthesis</keyword>
<keyword evidence="10" id="KW-0496">Mitochondrion</keyword>
<proteinExistence type="inferred from homology"/>
<dbReference type="PROSITE" id="PS00534">
    <property type="entry name" value="FERROCHELATASE"/>
    <property type="match status" value="1"/>
</dbReference>
<dbReference type="HAMAP" id="MF_00323">
    <property type="entry name" value="Ferrochelatase"/>
    <property type="match status" value="1"/>
</dbReference>
<evidence type="ECO:0000313" key="12">
    <source>
        <dbReference type="Proteomes" id="UP001432027"/>
    </source>
</evidence>
<dbReference type="InterPro" id="IPR001015">
    <property type="entry name" value="Ferrochelatase"/>
</dbReference>
<evidence type="ECO:0000313" key="11">
    <source>
        <dbReference type="EMBL" id="GMS86350.1"/>
    </source>
</evidence>
<dbReference type="InterPro" id="IPR033659">
    <property type="entry name" value="Ferrochelatase_N"/>
</dbReference>
<evidence type="ECO:0000256" key="6">
    <source>
        <dbReference type="ARBA" id="ARBA00023133"/>
    </source>
</evidence>
<dbReference type="EMBL" id="BTSX01000002">
    <property type="protein sequence ID" value="GMS86350.1"/>
    <property type="molecule type" value="Genomic_DNA"/>
</dbReference>
<dbReference type="Pfam" id="PF00762">
    <property type="entry name" value="Ferrochelatase"/>
    <property type="match status" value="1"/>
</dbReference>
<dbReference type="SUPFAM" id="SSF53800">
    <property type="entry name" value="Chelatase"/>
    <property type="match status" value="1"/>
</dbReference>
<dbReference type="Proteomes" id="UP001432027">
    <property type="component" value="Unassembled WGS sequence"/>
</dbReference>
<keyword evidence="8 10" id="KW-0627">Porphyrin biosynthesis</keyword>
<keyword evidence="3" id="KW-0963">Cytoplasm</keyword>
<dbReference type="InterPro" id="IPR019772">
    <property type="entry name" value="Ferrochelatase_AS"/>
</dbReference>
<comment type="function">
    <text evidence="10">Catalyzes the ferrous insertion into protoporphyrin IX.</text>
</comment>